<keyword evidence="4" id="KW-1185">Reference proteome</keyword>
<accession>A0ABD0U9S3</accession>
<name>A0ABD0U9S3_DENTH</name>
<dbReference type="PANTHER" id="PTHR48106">
    <property type="entry name" value="QUINONE OXIDOREDUCTASE PIG3-RELATED"/>
    <property type="match status" value="1"/>
</dbReference>
<keyword evidence="1" id="KW-0521">NADP</keyword>
<sequence length="77" mass="8552">MPPARTMPMDLIADGLRNRSPEHKAAIVAVVERHIWPAIEAGKVKPVVYKMLALSEAAEVHRIIERSIHIGKIILVP</sequence>
<evidence type="ECO:0000313" key="3">
    <source>
        <dbReference type="EMBL" id="KAL0909527.1"/>
    </source>
</evidence>
<dbReference type="Gene3D" id="3.90.180.10">
    <property type="entry name" value="Medium-chain alcohol dehydrogenases, catalytic domain"/>
    <property type="match status" value="1"/>
</dbReference>
<organism evidence="3 4">
    <name type="scientific">Dendrobium thyrsiflorum</name>
    <name type="common">Pinecone-like raceme dendrobium</name>
    <name type="synonym">Orchid</name>
    <dbReference type="NCBI Taxonomy" id="117978"/>
    <lineage>
        <taxon>Eukaryota</taxon>
        <taxon>Viridiplantae</taxon>
        <taxon>Streptophyta</taxon>
        <taxon>Embryophyta</taxon>
        <taxon>Tracheophyta</taxon>
        <taxon>Spermatophyta</taxon>
        <taxon>Magnoliopsida</taxon>
        <taxon>Liliopsida</taxon>
        <taxon>Asparagales</taxon>
        <taxon>Orchidaceae</taxon>
        <taxon>Epidendroideae</taxon>
        <taxon>Malaxideae</taxon>
        <taxon>Dendrobiinae</taxon>
        <taxon>Dendrobium</taxon>
    </lineage>
</organism>
<comment type="caution">
    <text evidence="3">The sequence shown here is derived from an EMBL/GenBank/DDBJ whole genome shotgun (WGS) entry which is preliminary data.</text>
</comment>
<dbReference type="Pfam" id="PF13602">
    <property type="entry name" value="ADH_zinc_N_2"/>
    <property type="match status" value="1"/>
</dbReference>
<evidence type="ECO:0000256" key="2">
    <source>
        <dbReference type="ARBA" id="ARBA00023002"/>
    </source>
</evidence>
<gene>
    <name evidence="3" type="ORF">M5K25_020403</name>
</gene>
<proteinExistence type="predicted"/>
<dbReference type="EMBL" id="JANQDX010000016">
    <property type="protein sequence ID" value="KAL0909527.1"/>
    <property type="molecule type" value="Genomic_DNA"/>
</dbReference>
<reference evidence="3 4" key="1">
    <citation type="journal article" date="2024" name="Plant Biotechnol. J.">
        <title>Dendrobium thyrsiflorum genome and its molecular insights into genes involved in important horticultural traits.</title>
        <authorList>
            <person name="Chen B."/>
            <person name="Wang J.Y."/>
            <person name="Zheng P.J."/>
            <person name="Li K.L."/>
            <person name="Liang Y.M."/>
            <person name="Chen X.F."/>
            <person name="Zhang C."/>
            <person name="Zhao X."/>
            <person name="He X."/>
            <person name="Zhang G.Q."/>
            <person name="Liu Z.J."/>
            <person name="Xu Q."/>
        </authorList>
    </citation>
    <scope>NUCLEOTIDE SEQUENCE [LARGE SCALE GENOMIC DNA]</scope>
    <source>
        <strain evidence="3">GZMU011</strain>
    </source>
</reference>
<keyword evidence="2" id="KW-0560">Oxidoreductase</keyword>
<evidence type="ECO:0000313" key="4">
    <source>
        <dbReference type="Proteomes" id="UP001552299"/>
    </source>
</evidence>
<dbReference type="PANTHER" id="PTHR48106:SF8">
    <property type="entry name" value="OS02G0805600 PROTEIN"/>
    <property type="match status" value="1"/>
</dbReference>
<dbReference type="AlphaFoldDB" id="A0ABD0U9S3"/>
<dbReference type="GO" id="GO:0016491">
    <property type="term" value="F:oxidoreductase activity"/>
    <property type="evidence" value="ECO:0007669"/>
    <property type="project" value="UniProtKB-KW"/>
</dbReference>
<protein>
    <submittedName>
        <fullName evidence="3">Uncharacterized protein</fullName>
    </submittedName>
</protein>
<dbReference type="Proteomes" id="UP001552299">
    <property type="component" value="Unassembled WGS sequence"/>
</dbReference>
<evidence type="ECO:0000256" key="1">
    <source>
        <dbReference type="ARBA" id="ARBA00022857"/>
    </source>
</evidence>